<organism evidence="1 2">
    <name type="scientific">Lactiplantibacillus plantarum subsp. plantarum</name>
    <dbReference type="NCBI Taxonomy" id="337330"/>
    <lineage>
        <taxon>Bacteria</taxon>
        <taxon>Bacillati</taxon>
        <taxon>Bacillota</taxon>
        <taxon>Bacilli</taxon>
        <taxon>Lactobacillales</taxon>
        <taxon>Lactobacillaceae</taxon>
        <taxon>Lactiplantibacillus</taxon>
    </lineage>
</organism>
<protein>
    <submittedName>
        <fullName evidence="1">CDP-glycerol glycerophosphotransferase</fullName>
        <ecNumber evidence="1">2.7.8.12</ecNumber>
    </submittedName>
</protein>
<dbReference type="InterPro" id="IPR043149">
    <property type="entry name" value="TagF_N"/>
</dbReference>
<dbReference type="EMBL" id="NKCZ01000128">
    <property type="protein sequence ID" value="POD81668.1"/>
    <property type="molecule type" value="Genomic_DNA"/>
</dbReference>
<dbReference type="Proteomes" id="UP000236990">
    <property type="component" value="Unassembled WGS sequence"/>
</dbReference>
<evidence type="ECO:0000313" key="1">
    <source>
        <dbReference type="EMBL" id="POD81668.1"/>
    </source>
</evidence>
<keyword evidence="1" id="KW-0808">Transferase</keyword>
<dbReference type="GO" id="GO:0016020">
    <property type="term" value="C:membrane"/>
    <property type="evidence" value="ECO:0007669"/>
    <property type="project" value="InterPro"/>
</dbReference>
<comment type="caution">
    <text evidence="1">The sequence shown here is derived from an EMBL/GenBank/DDBJ whole genome shotgun (WGS) entry which is preliminary data.</text>
</comment>
<gene>
    <name evidence="1" type="ORF">S101258_03272</name>
</gene>
<dbReference type="Pfam" id="PF04464">
    <property type="entry name" value="Glyphos_transf"/>
    <property type="match status" value="1"/>
</dbReference>
<dbReference type="EC" id="2.7.8.12" evidence="1"/>
<accession>A0A2S3U0T6</accession>
<dbReference type="AlphaFoldDB" id="A0A2S3U0T6"/>
<sequence length="92" mass="10889">MGQLFNDSPRAMYEYLVAQHPSMKFVWVFKDEQTPISGPGVRVRRMSFKYWYYMARAKYLVQIRLCLISMQNGAVKSRLKLYTGHFYEGHGI</sequence>
<evidence type="ECO:0000313" key="2">
    <source>
        <dbReference type="Proteomes" id="UP000236990"/>
    </source>
</evidence>
<reference evidence="1 2" key="1">
    <citation type="submission" date="2017-06" db="EMBL/GenBank/DDBJ databases">
        <title>Genome sequence of Lactobacillus plantarum subsp. plantarum strain SRCM101258.</title>
        <authorList>
            <person name="Cho S.H."/>
        </authorList>
    </citation>
    <scope>NUCLEOTIDE SEQUENCE [LARGE SCALE GENOMIC DNA]</scope>
    <source>
        <strain evidence="1 2">SRCM101258</strain>
    </source>
</reference>
<proteinExistence type="predicted"/>
<dbReference type="InterPro" id="IPR007554">
    <property type="entry name" value="Glycerophosphate_synth"/>
</dbReference>
<dbReference type="Gene3D" id="3.40.50.11820">
    <property type="match status" value="1"/>
</dbReference>
<name>A0A2S3U0T6_LACPN</name>
<dbReference type="GO" id="GO:0047355">
    <property type="term" value="F:CDP-glycerol glycerophosphotransferase activity"/>
    <property type="evidence" value="ECO:0007669"/>
    <property type="project" value="UniProtKB-EC"/>
</dbReference>